<dbReference type="Pfam" id="PF01485">
    <property type="entry name" value="IBR"/>
    <property type="match status" value="1"/>
</dbReference>
<dbReference type="SMART" id="SM00647">
    <property type="entry name" value="IBR"/>
    <property type="match status" value="1"/>
</dbReference>
<dbReference type="FunFam" id="3.30.40.10:FF:000230">
    <property type="entry name" value="RBR-type E3 ubiquitin transferase"/>
    <property type="match status" value="1"/>
</dbReference>
<dbReference type="InterPro" id="IPR002867">
    <property type="entry name" value="IBR_dom"/>
</dbReference>
<dbReference type="UniPathway" id="UPA00143"/>
<comment type="function">
    <text evidence="3">Might act as an E3 ubiquitin-protein ligase, or as part of E3 complex, which accepts ubiquitin from specific E2 ubiquitin-conjugating enzymes and then transfers it to substrates.</text>
</comment>
<comment type="cofactor">
    <cofactor evidence="2">
        <name>Zn(2+)</name>
        <dbReference type="ChEBI" id="CHEBI:29105"/>
    </cofactor>
</comment>
<evidence type="ECO:0000313" key="17">
    <source>
        <dbReference type="EMBL" id="RAL50388.1"/>
    </source>
</evidence>
<dbReference type="PROSITE" id="PS00518">
    <property type="entry name" value="ZF_RING_1"/>
    <property type="match status" value="1"/>
</dbReference>
<keyword evidence="18" id="KW-1185">Reference proteome</keyword>
<dbReference type="InterPro" id="IPR001841">
    <property type="entry name" value="Znf_RING"/>
</dbReference>
<dbReference type="Proteomes" id="UP000249390">
    <property type="component" value="Unassembled WGS sequence"/>
</dbReference>
<feature type="domain" description="RING-type" evidence="16">
    <location>
        <begin position="33"/>
        <end position="243"/>
    </location>
</feature>
<dbReference type="EMBL" id="NQVE01000060">
    <property type="protein sequence ID" value="RAL50388.1"/>
    <property type="molecule type" value="Genomic_DNA"/>
</dbReference>
<dbReference type="SUPFAM" id="SSF57850">
    <property type="entry name" value="RING/U-box"/>
    <property type="match status" value="3"/>
</dbReference>
<feature type="domain" description="RING-type" evidence="15">
    <location>
        <begin position="37"/>
        <end position="83"/>
    </location>
</feature>
<sequence>MGNTLRTLGPNSEQTQETQSAIVDPAEEESQNGPFTCEICMEPMILPRKFKNRTLCSHPFCTDCIAKYIAVKLEDNAAAIQCPAVDCHEFLDPISCRPMLAPQVFVKWCDVLCDAAVLELDRCYCPNRDCSALIVNECGGVVKRSSCPNCKSAFCFDCKLPWHAGFRCEESRELRDVNDVAFGVLAEQRRWSRCPRCRHFVERSEGCKIIHCRCAINFCYRCGRQVQQHWCGCDTASCCCIWTWKILMFFMALMFFYFLFWGFGIKPRFLP</sequence>
<proteinExistence type="inferred from homology"/>
<evidence type="ECO:0000259" key="16">
    <source>
        <dbReference type="PROSITE" id="PS51873"/>
    </source>
</evidence>
<keyword evidence="9 12" id="KW-0863">Zinc-finger</keyword>
<dbReference type="GO" id="GO:0061630">
    <property type="term" value="F:ubiquitin protein ligase activity"/>
    <property type="evidence" value="ECO:0007669"/>
    <property type="project" value="UniProtKB-EC"/>
</dbReference>
<evidence type="ECO:0000256" key="9">
    <source>
        <dbReference type="ARBA" id="ARBA00022771"/>
    </source>
</evidence>
<evidence type="ECO:0000256" key="1">
    <source>
        <dbReference type="ARBA" id="ARBA00001798"/>
    </source>
</evidence>
<feature type="transmembrane region" description="Helical" evidence="14">
    <location>
        <begin position="241"/>
        <end position="263"/>
    </location>
</feature>
<evidence type="ECO:0000256" key="14">
    <source>
        <dbReference type="SAM" id="Phobius"/>
    </source>
</evidence>
<organism evidence="17 18">
    <name type="scientific">Cuscuta australis</name>
    <dbReference type="NCBI Taxonomy" id="267555"/>
    <lineage>
        <taxon>Eukaryota</taxon>
        <taxon>Viridiplantae</taxon>
        <taxon>Streptophyta</taxon>
        <taxon>Embryophyta</taxon>
        <taxon>Tracheophyta</taxon>
        <taxon>Spermatophyta</taxon>
        <taxon>Magnoliopsida</taxon>
        <taxon>eudicotyledons</taxon>
        <taxon>Gunneridae</taxon>
        <taxon>Pentapetalae</taxon>
        <taxon>asterids</taxon>
        <taxon>lamiids</taxon>
        <taxon>Solanales</taxon>
        <taxon>Convolvulaceae</taxon>
        <taxon>Cuscuteae</taxon>
        <taxon>Cuscuta</taxon>
        <taxon>Cuscuta subgen. Grammica</taxon>
        <taxon>Cuscuta sect. Cleistogrammica</taxon>
    </lineage>
</organism>
<feature type="region of interest" description="Disordered" evidence="13">
    <location>
        <begin position="1"/>
        <end position="31"/>
    </location>
</feature>
<dbReference type="InterPro" id="IPR017907">
    <property type="entry name" value="Znf_RING_CS"/>
</dbReference>
<keyword evidence="11" id="KW-0862">Zinc</keyword>
<keyword evidence="14" id="KW-0812">Transmembrane</keyword>
<evidence type="ECO:0000256" key="10">
    <source>
        <dbReference type="ARBA" id="ARBA00022786"/>
    </source>
</evidence>
<dbReference type="GO" id="GO:0016567">
    <property type="term" value="P:protein ubiquitination"/>
    <property type="evidence" value="ECO:0007669"/>
    <property type="project" value="UniProtKB-UniPathway"/>
</dbReference>
<name>A0A328E0T0_9ASTE</name>
<evidence type="ECO:0000256" key="13">
    <source>
        <dbReference type="SAM" id="MobiDB-lite"/>
    </source>
</evidence>
<evidence type="ECO:0000256" key="3">
    <source>
        <dbReference type="ARBA" id="ARBA00003976"/>
    </source>
</evidence>
<keyword evidence="8" id="KW-0677">Repeat</keyword>
<evidence type="ECO:0000256" key="11">
    <source>
        <dbReference type="ARBA" id="ARBA00022833"/>
    </source>
</evidence>
<dbReference type="PROSITE" id="PS51873">
    <property type="entry name" value="TRIAD"/>
    <property type="match status" value="1"/>
</dbReference>
<gene>
    <name evidence="17" type="ORF">DM860_016855</name>
</gene>
<evidence type="ECO:0000313" key="18">
    <source>
        <dbReference type="Proteomes" id="UP000249390"/>
    </source>
</evidence>
<evidence type="ECO:0000256" key="4">
    <source>
        <dbReference type="ARBA" id="ARBA00005884"/>
    </source>
</evidence>
<evidence type="ECO:0000256" key="6">
    <source>
        <dbReference type="ARBA" id="ARBA00022679"/>
    </source>
</evidence>
<evidence type="ECO:0000256" key="7">
    <source>
        <dbReference type="ARBA" id="ARBA00022723"/>
    </source>
</evidence>
<dbReference type="InterPro" id="IPR013083">
    <property type="entry name" value="Znf_RING/FYVE/PHD"/>
</dbReference>
<evidence type="ECO:0000256" key="8">
    <source>
        <dbReference type="ARBA" id="ARBA00022737"/>
    </source>
</evidence>
<dbReference type="InterPro" id="IPR044066">
    <property type="entry name" value="TRIAD_supradom"/>
</dbReference>
<comment type="catalytic activity">
    <reaction evidence="1">
        <text>[E2 ubiquitin-conjugating enzyme]-S-ubiquitinyl-L-cysteine + [acceptor protein]-L-lysine = [E2 ubiquitin-conjugating enzyme]-L-cysteine + [acceptor protein]-N(6)-ubiquitinyl-L-lysine.</text>
        <dbReference type="EC" id="2.3.2.31"/>
    </reaction>
</comment>
<dbReference type="Pfam" id="PF00097">
    <property type="entry name" value="zf-C3HC4"/>
    <property type="match status" value="1"/>
</dbReference>
<feature type="compositionally biased region" description="Polar residues" evidence="13">
    <location>
        <begin position="1"/>
        <end position="21"/>
    </location>
</feature>
<comment type="caution">
    <text evidence="17">The sequence shown here is derived from an EMBL/GenBank/DDBJ whole genome shotgun (WGS) entry which is preliminary data.</text>
</comment>
<keyword evidence="6" id="KW-0808">Transferase</keyword>
<dbReference type="PANTHER" id="PTHR11685">
    <property type="entry name" value="RBR FAMILY RING FINGER AND IBR DOMAIN-CONTAINING"/>
    <property type="match status" value="1"/>
</dbReference>
<protein>
    <recommendedName>
        <fullName evidence="5">RBR-type E3 ubiquitin transferase</fullName>
        <ecNumber evidence="5">2.3.2.31</ecNumber>
    </recommendedName>
</protein>
<keyword evidence="14" id="KW-1133">Transmembrane helix</keyword>
<comment type="similarity">
    <text evidence="4">Belongs to the RBR family. Ariadne subfamily.</text>
</comment>
<accession>A0A328E0T0</accession>
<dbReference type="GO" id="GO:0008270">
    <property type="term" value="F:zinc ion binding"/>
    <property type="evidence" value="ECO:0007669"/>
    <property type="project" value="UniProtKB-KW"/>
</dbReference>
<keyword evidence="14" id="KW-0472">Membrane</keyword>
<dbReference type="Gene3D" id="1.20.120.1750">
    <property type="match status" value="1"/>
</dbReference>
<evidence type="ECO:0000256" key="5">
    <source>
        <dbReference type="ARBA" id="ARBA00012251"/>
    </source>
</evidence>
<dbReference type="AlphaFoldDB" id="A0A328E0T0"/>
<dbReference type="PROSITE" id="PS50089">
    <property type="entry name" value="ZF_RING_2"/>
    <property type="match status" value="1"/>
</dbReference>
<dbReference type="Gene3D" id="3.30.40.10">
    <property type="entry name" value="Zinc/RING finger domain, C3HC4 (zinc finger)"/>
    <property type="match status" value="1"/>
</dbReference>
<keyword evidence="7" id="KW-0479">Metal-binding</keyword>
<evidence type="ECO:0000259" key="15">
    <source>
        <dbReference type="PROSITE" id="PS50089"/>
    </source>
</evidence>
<dbReference type="InterPro" id="IPR018957">
    <property type="entry name" value="Znf_C3HC4_RING-type"/>
</dbReference>
<evidence type="ECO:0000256" key="12">
    <source>
        <dbReference type="PROSITE-ProRule" id="PRU00175"/>
    </source>
</evidence>
<evidence type="ECO:0000256" key="2">
    <source>
        <dbReference type="ARBA" id="ARBA00001947"/>
    </source>
</evidence>
<reference evidence="17 18" key="1">
    <citation type="submission" date="2018-06" db="EMBL/GenBank/DDBJ databases">
        <title>The Genome of Cuscuta australis (Dodder) Provides Insight into the Evolution of Plant Parasitism.</title>
        <authorList>
            <person name="Liu H."/>
        </authorList>
    </citation>
    <scope>NUCLEOTIDE SEQUENCE [LARGE SCALE GENOMIC DNA]</scope>
    <source>
        <strain evidence="18">cv. Yunnan</strain>
        <tissue evidence="17">Vines</tissue>
    </source>
</reference>
<dbReference type="EC" id="2.3.2.31" evidence="5"/>
<keyword evidence="10" id="KW-0833">Ubl conjugation pathway</keyword>
<dbReference type="InterPro" id="IPR031127">
    <property type="entry name" value="E3_UB_ligase_RBR"/>
</dbReference>